<dbReference type="OrthoDB" id="205662at2759"/>
<dbReference type="GO" id="GO:0007051">
    <property type="term" value="P:spindle organization"/>
    <property type="evidence" value="ECO:0007669"/>
    <property type="project" value="InterPro"/>
</dbReference>
<accession>A0A8S3Y5D2</accession>
<dbReference type="GO" id="GO:0061863">
    <property type="term" value="F:microtubule plus end polymerase"/>
    <property type="evidence" value="ECO:0007669"/>
    <property type="project" value="InterPro"/>
</dbReference>
<dbReference type="InterPro" id="IPR045110">
    <property type="entry name" value="XMAP215"/>
</dbReference>
<reference evidence="2" key="1">
    <citation type="submission" date="2021-04" db="EMBL/GenBank/DDBJ databases">
        <authorList>
            <person name="Tunstrom K."/>
        </authorList>
    </citation>
    <scope>NUCLEOTIDE SEQUENCE</scope>
</reference>
<feature type="compositionally biased region" description="Polar residues" evidence="1">
    <location>
        <begin position="522"/>
        <end position="533"/>
    </location>
</feature>
<dbReference type="AlphaFoldDB" id="A0A8S3Y5D2"/>
<proteinExistence type="predicted"/>
<organism evidence="2 3">
    <name type="scientific">Parnassius apollo</name>
    <name type="common">Apollo butterfly</name>
    <name type="synonym">Papilio apollo</name>
    <dbReference type="NCBI Taxonomy" id="110799"/>
    <lineage>
        <taxon>Eukaryota</taxon>
        <taxon>Metazoa</taxon>
        <taxon>Ecdysozoa</taxon>
        <taxon>Arthropoda</taxon>
        <taxon>Hexapoda</taxon>
        <taxon>Insecta</taxon>
        <taxon>Pterygota</taxon>
        <taxon>Neoptera</taxon>
        <taxon>Endopterygota</taxon>
        <taxon>Lepidoptera</taxon>
        <taxon>Glossata</taxon>
        <taxon>Ditrysia</taxon>
        <taxon>Papilionoidea</taxon>
        <taxon>Papilionidae</taxon>
        <taxon>Parnassiinae</taxon>
        <taxon>Parnassini</taxon>
        <taxon>Parnassius</taxon>
        <taxon>Parnassius</taxon>
    </lineage>
</organism>
<protein>
    <submittedName>
        <fullName evidence="2">(apollo) hypothetical protein</fullName>
    </submittedName>
</protein>
<sequence length="573" mass="62319">MSLAPPRGSARAQLVEAVAAQLRRLRTAPHADAQHTLPAYNKCLSGVLNTVSIVVLSLAPPRGSARARLVAAVAAQLRRLRTAPHADAQHTLPAYNKCLSGVLNTVSIVVLSLAPPRGSARAPLVAAVAAPLRRLRTAPPADAQHTLPAYNKCLAVVLNTFYDTSGCGGNVSEAALCSLLGELLRVLGGAGGSAGGGVGGGGDAERLVRILNNVCVSVLEHSPRTPLLCAIVSLLHESIGVSDPAYPRYQDLLLKCFWKTLKMIATWEVNSIDYDAVLYKIHLFYKAFPNSYWKKNAEISDTPYRTVKTLVHTLVKMKGASITNHLTQIPDVNESDLYPYLHKVLKQLKLDDKKENTTESLNGGGGIPGGMGVVGMGVGVGAGNAALQAGRLPRALHEELALILKRIGSKDHNRDALSQLYDLRERHPEVDIWTFMQGSSFYFRNYVERGLREVAEQRKMASVPLYKHDYKNENIDISNENDEKSHLIFLERLRALQAKAGMKTESNPSSQPRTPVGDNRALTDTINENTLPRSHSIDPQLDLHTTPSVSQKNEAAVDALRLKLQQIKSSSKR</sequence>
<feature type="compositionally biased region" description="Polar residues" evidence="1">
    <location>
        <begin position="504"/>
        <end position="513"/>
    </location>
</feature>
<dbReference type="Proteomes" id="UP000691718">
    <property type="component" value="Unassembled WGS sequence"/>
</dbReference>
<keyword evidence="3" id="KW-1185">Reference proteome</keyword>
<evidence type="ECO:0000313" key="3">
    <source>
        <dbReference type="Proteomes" id="UP000691718"/>
    </source>
</evidence>
<dbReference type="GO" id="GO:0046785">
    <property type="term" value="P:microtubule polymerization"/>
    <property type="evidence" value="ECO:0007669"/>
    <property type="project" value="InterPro"/>
</dbReference>
<dbReference type="EMBL" id="CAJQZP010001558">
    <property type="protein sequence ID" value="CAG5054313.1"/>
    <property type="molecule type" value="Genomic_DNA"/>
</dbReference>
<comment type="caution">
    <text evidence="2">The sequence shown here is derived from an EMBL/GenBank/DDBJ whole genome shotgun (WGS) entry which is preliminary data.</text>
</comment>
<evidence type="ECO:0000313" key="2">
    <source>
        <dbReference type="EMBL" id="CAG5054313.1"/>
    </source>
</evidence>
<feature type="region of interest" description="Disordered" evidence="1">
    <location>
        <begin position="499"/>
        <end position="554"/>
    </location>
</feature>
<feature type="compositionally biased region" description="Polar residues" evidence="1">
    <location>
        <begin position="543"/>
        <end position="553"/>
    </location>
</feature>
<dbReference type="GO" id="GO:0051010">
    <property type="term" value="F:microtubule plus-end binding"/>
    <property type="evidence" value="ECO:0007669"/>
    <property type="project" value="InterPro"/>
</dbReference>
<dbReference type="GO" id="GO:0030951">
    <property type="term" value="P:establishment or maintenance of microtubule cytoskeleton polarity"/>
    <property type="evidence" value="ECO:0007669"/>
    <property type="project" value="InterPro"/>
</dbReference>
<dbReference type="PANTHER" id="PTHR12609">
    <property type="entry name" value="MICROTUBULE ASSOCIATED PROTEIN XMAP215"/>
    <property type="match status" value="1"/>
</dbReference>
<name>A0A8S3Y5D2_PARAO</name>
<gene>
    <name evidence="2" type="ORF">PAPOLLO_LOCUS25925</name>
</gene>
<evidence type="ECO:0000256" key="1">
    <source>
        <dbReference type="SAM" id="MobiDB-lite"/>
    </source>
</evidence>